<evidence type="ECO:0000259" key="9">
    <source>
        <dbReference type="PROSITE" id="PS50989"/>
    </source>
</evidence>
<comment type="pathway">
    <text evidence="1">Metabolic intermediate metabolism; propanoyl-CoA degradation; succinyl-CoA from propanoyl-CoA: step 1/3.</text>
</comment>
<proteinExistence type="predicted"/>
<dbReference type="PROSITE" id="PS50989">
    <property type="entry name" value="COA_CT_CTER"/>
    <property type="match status" value="1"/>
</dbReference>
<dbReference type="PROSITE" id="PS50980">
    <property type="entry name" value="COA_CT_NTER"/>
    <property type="match status" value="1"/>
</dbReference>
<feature type="domain" description="CoA carboxyltransferase N-terminal" evidence="8">
    <location>
        <begin position="36"/>
        <end position="292"/>
    </location>
</feature>
<evidence type="ECO:0000256" key="6">
    <source>
        <dbReference type="ARBA" id="ARBA00048208"/>
    </source>
</evidence>
<sequence>MAAICSFVRLLVRNNTNLQHSLNSIGTKRWCTVAHNISVWNTVKAKREAALLGGGQARIDKQHAKGKLTARERISLLCDPSTFVEYDMFVEHRCTDFGMEKEKITGDGVVTGRGMIHGRPVYVFSQDFTVFGGSLSSAHAKKICKVMDQAMMVGVPVIGLNDSGGARIQEGVESLAGYAEIFQRNVMASGVVPQISLIMGPCAGGAVYSPALTDYTFMVKDSSYLFITGPDVVKSVTGEEVTQEELGGAKTHAVISGVAHHAFDNDVDALVRLREFYNFLPLSNLDAAPRRECNDPIDRMVYSLDTVVPLESTAAYDMLAVIKAVVDERDFFEIQPNHAKNIVVGFARINGRTVGIVGNQPKVAAGCLDINASVKGARFVRFCDAFNIPIVTFEDVPGFLPGTAQEYGGIIRHGAKLLFAYAEATVPKITIITRKAYGGAYDVMSSKHLRGDINYAWPTAEVAVMGAKGAVSIIFRGGDIKAAEKEYMEKFANPFPAATRGYVDDIIEPHSTRARLCHDLDVLASKKQTNPWKKHANMPL</sequence>
<dbReference type="GeneID" id="106810656"/>
<dbReference type="Pfam" id="PF01039">
    <property type="entry name" value="Carboxyl_trans"/>
    <property type="match status" value="1"/>
</dbReference>
<gene>
    <name evidence="11" type="primary">LOC106810656</name>
</gene>
<dbReference type="PANTHER" id="PTHR43842:SF2">
    <property type="entry name" value="PROPIONYL-COA CARBOXYLASE BETA CHAIN, MITOCHONDRIAL"/>
    <property type="match status" value="1"/>
</dbReference>
<dbReference type="RefSeq" id="XP_014669578.1">
    <property type="nucleotide sequence ID" value="XM_014814092.1"/>
</dbReference>
<dbReference type="InterPro" id="IPR051047">
    <property type="entry name" value="AccD/PCCB"/>
</dbReference>
<evidence type="ECO:0000256" key="1">
    <source>
        <dbReference type="ARBA" id="ARBA00005060"/>
    </source>
</evidence>
<feature type="domain" description="CoA carboxyltransferase C-terminal" evidence="9">
    <location>
        <begin position="296"/>
        <end position="534"/>
    </location>
</feature>
<comment type="catalytic activity">
    <reaction evidence="7">
        <text>propanoyl-CoA + hydrogencarbonate + ATP = (S)-methylmalonyl-CoA + ADP + phosphate + H(+)</text>
        <dbReference type="Rhea" id="RHEA:23720"/>
        <dbReference type="ChEBI" id="CHEBI:15378"/>
        <dbReference type="ChEBI" id="CHEBI:17544"/>
        <dbReference type="ChEBI" id="CHEBI:30616"/>
        <dbReference type="ChEBI" id="CHEBI:43474"/>
        <dbReference type="ChEBI" id="CHEBI:57327"/>
        <dbReference type="ChEBI" id="CHEBI:57392"/>
        <dbReference type="ChEBI" id="CHEBI:456216"/>
        <dbReference type="EC" id="6.4.1.3"/>
    </reaction>
    <physiologicalReaction direction="left-to-right" evidence="7">
        <dbReference type="Rhea" id="RHEA:23721"/>
    </physiologicalReaction>
</comment>
<reference evidence="11" key="1">
    <citation type="submission" date="2025-08" db="UniProtKB">
        <authorList>
            <consortium name="RefSeq"/>
        </authorList>
    </citation>
    <scope>IDENTIFICATION</scope>
</reference>
<dbReference type="InterPro" id="IPR011762">
    <property type="entry name" value="COA_CT_N"/>
</dbReference>
<evidence type="ECO:0000256" key="5">
    <source>
        <dbReference type="ARBA" id="ARBA00042797"/>
    </source>
</evidence>
<dbReference type="Proteomes" id="UP000695022">
    <property type="component" value="Unplaced"/>
</dbReference>
<evidence type="ECO:0000256" key="4">
    <source>
        <dbReference type="ARBA" id="ARBA00041138"/>
    </source>
</evidence>
<dbReference type="EC" id="6.4.1.3" evidence="2"/>
<dbReference type="Gene3D" id="3.90.226.10">
    <property type="entry name" value="2-enoyl-CoA Hydratase, Chain A, domain 1"/>
    <property type="match status" value="2"/>
</dbReference>
<dbReference type="InterPro" id="IPR011763">
    <property type="entry name" value="COA_CT_C"/>
</dbReference>
<evidence type="ECO:0000256" key="7">
    <source>
        <dbReference type="ARBA" id="ARBA00049495"/>
    </source>
</evidence>
<protein>
    <recommendedName>
        <fullName evidence="4">Propionyl-CoA carboxylase beta chain, mitochondrial</fullName>
        <ecNumber evidence="2">6.4.1.3</ecNumber>
    </recommendedName>
    <alternativeName>
        <fullName evidence="5">Propanoyl-CoA:carbon dioxide ligase subunit beta</fullName>
    </alternativeName>
</protein>
<name>A0ABM1EBK7_PRICU</name>
<dbReference type="InterPro" id="IPR034733">
    <property type="entry name" value="AcCoA_carboxyl_beta"/>
</dbReference>
<dbReference type="InterPro" id="IPR029045">
    <property type="entry name" value="ClpP/crotonase-like_dom_sf"/>
</dbReference>
<evidence type="ECO:0000313" key="11">
    <source>
        <dbReference type="RefSeq" id="XP_014669578.1"/>
    </source>
</evidence>
<evidence type="ECO:0000256" key="2">
    <source>
        <dbReference type="ARBA" id="ARBA00013050"/>
    </source>
</evidence>
<comment type="subunit">
    <text evidence="3">The holoenzyme is a dodecamer composed of 6 PCCA/alpha subunits and 6 PCCB/beta subunits.</text>
</comment>
<evidence type="ECO:0000313" key="10">
    <source>
        <dbReference type="Proteomes" id="UP000695022"/>
    </source>
</evidence>
<organism evidence="10 11">
    <name type="scientific">Priapulus caudatus</name>
    <name type="common">Priapulid worm</name>
    <dbReference type="NCBI Taxonomy" id="37621"/>
    <lineage>
        <taxon>Eukaryota</taxon>
        <taxon>Metazoa</taxon>
        <taxon>Ecdysozoa</taxon>
        <taxon>Scalidophora</taxon>
        <taxon>Priapulida</taxon>
        <taxon>Priapulimorpha</taxon>
        <taxon>Priapulimorphida</taxon>
        <taxon>Priapulidae</taxon>
        <taxon>Priapulus</taxon>
    </lineage>
</organism>
<comment type="catalytic activity">
    <reaction evidence="6">
        <text>butanoyl-CoA + hydrogencarbonate + ATP = (2S)-ethylmalonyl-CoA + ADP + phosphate + H(+)</text>
        <dbReference type="Rhea" id="RHEA:59520"/>
        <dbReference type="ChEBI" id="CHEBI:15378"/>
        <dbReference type="ChEBI" id="CHEBI:17544"/>
        <dbReference type="ChEBI" id="CHEBI:30616"/>
        <dbReference type="ChEBI" id="CHEBI:43474"/>
        <dbReference type="ChEBI" id="CHEBI:57371"/>
        <dbReference type="ChEBI" id="CHEBI:60909"/>
        <dbReference type="ChEBI" id="CHEBI:456216"/>
    </reaction>
    <physiologicalReaction direction="left-to-right" evidence="6">
        <dbReference type="Rhea" id="RHEA:59521"/>
    </physiologicalReaction>
</comment>
<dbReference type="SUPFAM" id="SSF52096">
    <property type="entry name" value="ClpP/crotonase"/>
    <property type="match status" value="2"/>
</dbReference>
<evidence type="ECO:0000259" key="8">
    <source>
        <dbReference type="PROSITE" id="PS50980"/>
    </source>
</evidence>
<dbReference type="PANTHER" id="PTHR43842">
    <property type="entry name" value="PROPIONYL-COA CARBOXYLASE BETA CHAIN"/>
    <property type="match status" value="1"/>
</dbReference>
<evidence type="ECO:0000256" key="3">
    <source>
        <dbReference type="ARBA" id="ARBA00038567"/>
    </source>
</evidence>
<keyword evidence="10" id="KW-1185">Reference proteome</keyword>
<accession>A0ABM1EBK7</accession>